<evidence type="ECO:0000313" key="2">
    <source>
        <dbReference type="Proteomes" id="UP000024836"/>
    </source>
</evidence>
<gene>
    <name evidence="1" type="ORF">ATO10_08828</name>
</gene>
<keyword evidence="2" id="KW-1185">Reference proteome</keyword>
<sequence>MRWLYLIAMIWLWPATALAGAWPRGEGNIFVYTSIVADPVQAVSYLELGLPPPFEWSIYAEYGLNDRWTLGFDGLQIAEQYNGSSTAIVFATRSIGTFERQKFAGSVGLGWHRETDTGAQSYTARLGAHWGLGFERAWMAADIWGIAALSDGAQSGWKADFTYGRRFGKRFSVTGQVQTGQSGSADPYVKLVPKAGMSFGENGRLLLELGYVHGVANDSSRKALLGFSHNF</sequence>
<reference evidence="1 2" key="1">
    <citation type="submission" date="2013-04" db="EMBL/GenBank/DDBJ databases">
        <title>Shimia sp. 22II-S11-Z10 Genome Sequencing.</title>
        <authorList>
            <person name="Lai Q."/>
            <person name="Li G."/>
            <person name="Shao Z."/>
        </authorList>
    </citation>
    <scope>NUCLEOTIDE SEQUENCE [LARGE SCALE GENOMIC DNA]</scope>
    <source>
        <strain evidence="2">22II-S11-Z10</strain>
    </source>
</reference>
<evidence type="ECO:0000313" key="1">
    <source>
        <dbReference type="EMBL" id="KCV81937.1"/>
    </source>
</evidence>
<organism evidence="1 2">
    <name type="scientific">Actibacterium atlanticum</name>
    <dbReference type="NCBI Taxonomy" id="1461693"/>
    <lineage>
        <taxon>Bacteria</taxon>
        <taxon>Pseudomonadati</taxon>
        <taxon>Pseudomonadota</taxon>
        <taxon>Alphaproteobacteria</taxon>
        <taxon>Rhodobacterales</taxon>
        <taxon>Roseobacteraceae</taxon>
        <taxon>Actibacterium</taxon>
    </lineage>
</organism>
<dbReference type="EMBL" id="AQQY01000005">
    <property type="protein sequence ID" value="KCV81937.1"/>
    <property type="molecule type" value="Genomic_DNA"/>
</dbReference>
<dbReference type="OrthoDB" id="7857490at2"/>
<accession>A0A058ZL57</accession>
<comment type="caution">
    <text evidence="1">The sequence shown here is derived from an EMBL/GenBank/DDBJ whole genome shotgun (WGS) entry which is preliminary data.</text>
</comment>
<dbReference type="AlphaFoldDB" id="A0A058ZL57"/>
<dbReference type="Proteomes" id="UP000024836">
    <property type="component" value="Unassembled WGS sequence"/>
</dbReference>
<name>A0A058ZL57_9RHOB</name>
<dbReference type="RefSeq" id="WP_035250628.1">
    <property type="nucleotide sequence ID" value="NZ_AQQY01000005.1"/>
</dbReference>
<protein>
    <recommendedName>
        <fullName evidence="3">Cellulose biosynthesis protein BcsS</fullName>
    </recommendedName>
</protein>
<proteinExistence type="predicted"/>
<evidence type="ECO:0008006" key="3">
    <source>
        <dbReference type="Google" id="ProtNLM"/>
    </source>
</evidence>